<keyword evidence="3" id="KW-0804">Transcription</keyword>
<evidence type="ECO:0000256" key="3">
    <source>
        <dbReference type="ARBA" id="ARBA00023163"/>
    </source>
</evidence>
<dbReference type="EMBL" id="JAGSOG010000087">
    <property type="protein sequence ID" value="MBR7835211.1"/>
    <property type="molecule type" value="Genomic_DNA"/>
</dbReference>
<dbReference type="InterPro" id="IPR001647">
    <property type="entry name" value="HTH_TetR"/>
</dbReference>
<feature type="DNA-binding region" description="H-T-H motif" evidence="4">
    <location>
        <begin position="30"/>
        <end position="49"/>
    </location>
</feature>
<evidence type="ECO:0000256" key="2">
    <source>
        <dbReference type="ARBA" id="ARBA00023125"/>
    </source>
</evidence>
<dbReference type="AlphaFoldDB" id="A0A941IU76"/>
<evidence type="ECO:0000256" key="1">
    <source>
        <dbReference type="ARBA" id="ARBA00023015"/>
    </source>
</evidence>
<evidence type="ECO:0000256" key="4">
    <source>
        <dbReference type="PROSITE-ProRule" id="PRU00335"/>
    </source>
</evidence>
<dbReference type="PANTHER" id="PTHR30055:SF234">
    <property type="entry name" value="HTH-TYPE TRANSCRIPTIONAL REGULATOR BETI"/>
    <property type="match status" value="1"/>
</dbReference>
<proteinExistence type="predicted"/>
<dbReference type="Proteomes" id="UP000675781">
    <property type="component" value="Unassembled WGS sequence"/>
</dbReference>
<dbReference type="PROSITE" id="PS50977">
    <property type="entry name" value="HTH_TETR_2"/>
    <property type="match status" value="1"/>
</dbReference>
<dbReference type="InterPro" id="IPR050109">
    <property type="entry name" value="HTH-type_TetR-like_transc_reg"/>
</dbReference>
<reference evidence="6" key="1">
    <citation type="submission" date="2021-04" db="EMBL/GenBank/DDBJ databases">
        <title>Genome based classification of Actinospica acidithermotolerans sp. nov., an actinobacterium isolated from an Indonesian hot spring.</title>
        <authorList>
            <person name="Kusuma A.B."/>
            <person name="Putra K.E."/>
            <person name="Nafisah S."/>
            <person name="Loh J."/>
            <person name="Nouioui I."/>
            <person name="Goodfellow M."/>
        </authorList>
    </citation>
    <scope>NUCLEOTIDE SEQUENCE</scope>
    <source>
        <strain evidence="6">CSCA 57</strain>
    </source>
</reference>
<evidence type="ECO:0000313" key="7">
    <source>
        <dbReference type="Proteomes" id="UP000675781"/>
    </source>
</evidence>
<dbReference type="PANTHER" id="PTHR30055">
    <property type="entry name" value="HTH-TYPE TRANSCRIPTIONAL REGULATOR RUTR"/>
    <property type="match status" value="1"/>
</dbReference>
<keyword evidence="7" id="KW-1185">Reference proteome</keyword>
<comment type="caution">
    <text evidence="6">The sequence shown here is derived from an EMBL/GenBank/DDBJ whole genome shotgun (WGS) entry which is preliminary data.</text>
</comment>
<evidence type="ECO:0000259" key="5">
    <source>
        <dbReference type="PROSITE" id="PS50977"/>
    </source>
</evidence>
<dbReference type="SUPFAM" id="SSF46689">
    <property type="entry name" value="Homeodomain-like"/>
    <property type="match status" value="1"/>
</dbReference>
<dbReference type="Pfam" id="PF14246">
    <property type="entry name" value="TetR_C_7"/>
    <property type="match status" value="1"/>
</dbReference>
<keyword evidence="1" id="KW-0805">Transcription regulation</keyword>
<protein>
    <submittedName>
        <fullName evidence="6">TetR/AcrR family transcriptional regulator</fullName>
    </submittedName>
</protein>
<accession>A0A941IU76</accession>
<keyword evidence="2 4" id="KW-0238">DNA-binding</keyword>
<dbReference type="Gene3D" id="1.10.357.10">
    <property type="entry name" value="Tetracycline Repressor, domain 2"/>
    <property type="match status" value="2"/>
</dbReference>
<dbReference type="GO" id="GO:0003700">
    <property type="term" value="F:DNA-binding transcription factor activity"/>
    <property type="evidence" value="ECO:0007669"/>
    <property type="project" value="TreeGrafter"/>
</dbReference>
<sequence>MRGRLPARPLGEIADAAMRVFTAKGFRPAGISDVAADLGLSHGAVYTYADSKQALLYLALLRALDPDGVDLLEAPVTAPAPDEIVERVRIWVGRQENSGSLAASLRDARQARPELSVEAELQAVVDALYGFIERNRTVLQLVARVSAELPELAQFYFVENRRAILARLGEFLSSRIDAGLLRPVPDVPVAARFIVETIAWFAMHRHGDPDSAMLSDEDCRRTVRDLVPSAFLPAGRTPRTEP</sequence>
<name>A0A941IU76_9ACTN</name>
<dbReference type="InterPro" id="IPR039536">
    <property type="entry name" value="TetR_C_Proteobacteria"/>
</dbReference>
<feature type="domain" description="HTH tetR-type" evidence="5">
    <location>
        <begin position="7"/>
        <end position="67"/>
    </location>
</feature>
<dbReference type="InterPro" id="IPR036271">
    <property type="entry name" value="Tet_transcr_reg_TetR-rel_C_sf"/>
</dbReference>
<dbReference type="InterPro" id="IPR009057">
    <property type="entry name" value="Homeodomain-like_sf"/>
</dbReference>
<gene>
    <name evidence="6" type="ORF">KDL01_18200</name>
</gene>
<dbReference type="SUPFAM" id="SSF48498">
    <property type="entry name" value="Tetracyclin repressor-like, C-terminal domain"/>
    <property type="match status" value="1"/>
</dbReference>
<dbReference type="Pfam" id="PF00440">
    <property type="entry name" value="TetR_N"/>
    <property type="match status" value="1"/>
</dbReference>
<dbReference type="GO" id="GO:0000976">
    <property type="term" value="F:transcription cis-regulatory region binding"/>
    <property type="evidence" value="ECO:0007669"/>
    <property type="project" value="TreeGrafter"/>
</dbReference>
<dbReference type="RefSeq" id="WP_212529706.1">
    <property type="nucleotide sequence ID" value="NZ_JAGSOG010000087.1"/>
</dbReference>
<organism evidence="6 7">
    <name type="scientific">Actinospica durhamensis</name>
    <dbReference type="NCBI Taxonomy" id="1508375"/>
    <lineage>
        <taxon>Bacteria</taxon>
        <taxon>Bacillati</taxon>
        <taxon>Actinomycetota</taxon>
        <taxon>Actinomycetes</taxon>
        <taxon>Catenulisporales</taxon>
        <taxon>Actinospicaceae</taxon>
        <taxon>Actinospica</taxon>
    </lineage>
</organism>
<evidence type="ECO:0000313" key="6">
    <source>
        <dbReference type="EMBL" id="MBR7835211.1"/>
    </source>
</evidence>
<dbReference type="PRINTS" id="PR00455">
    <property type="entry name" value="HTHTETR"/>
</dbReference>